<dbReference type="AlphaFoldDB" id="A0A840WJ49"/>
<gene>
    <name evidence="3" type="ORF">HNR07_001235</name>
</gene>
<feature type="chain" id="PRO_5039380188" description="Lipoprotein" evidence="2">
    <location>
        <begin position="19"/>
        <end position="192"/>
    </location>
</feature>
<evidence type="ECO:0000256" key="1">
    <source>
        <dbReference type="SAM" id="MobiDB-lite"/>
    </source>
</evidence>
<evidence type="ECO:0000313" key="4">
    <source>
        <dbReference type="Proteomes" id="UP000579647"/>
    </source>
</evidence>
<reference evidence="3 4" key="1">
    <citation type="submission" date="2020-08" db="EMBL/GenBank/DDBJ databases">
        <title>Sequencing the genomes of 1000 actinobacteria strains.</title>
        <authorList>
            <person name="Klenk H.-P."/>
        </authorList>
    </citation>
    <scope>NUCLEOTIDE SEQUENCE [LARGE SCALE GENOMIC DNA]</scope>
    <source>
        <strain evidence="3 4">DSM 44598</strain>
    </source>
</reference>
<protein>
    <recommendedName>
        <fullName evidence="5">Lipoprotein</fullName>
    </recommendedName>
</protein>
<feature type="signal peptide" evidence="2">
    <location>
        <begin position="1"/>
        <end position="18"/>
    </location>
</feature>
<keyword evidence="4" id="KW-1185">Reference proteome</keyword>
<evidence type="ECO:0000313" key="3">
    <source>
        <dbReference type="EMBL" id="MBB5490098.1"/>
    </source>
</evidence>
<feature type="compositionally biased region" description="Acidic residues" evidence="1">
    <location>
        <begin position="46"/>
        <end position="61"/>
    </location>
</feature>
<sequence>MRRIFPYTLVLPILLAVACGTTEEVVLDPPNADGGATETESATQDPADEDSPEGEGVEDPPETAGPGHEYDFGEGAAFPYPVGAYEHEYQDGVEEDVVYTVDDVALGAPGQVEFTLTVEVPDLGRVFGTAFLEARCSHGEHTVSATAGEPFGELEAGTHTRDMVCDLPESPDSVLVSVANGLDEAHFRGPVE</sequence>
<dbReference type="RefSeq" id="WP_184363003.1">
    <property type="nucleotide sequence ID" value="NZ_BAAAKM010000022.1"/>
</dbReference>
<accession>A0A840WJ49</accession>
<feature type="region of interest" description="Disordered" evidence="1">
    <location>
        <begin position="27"/>
        <end position="73"/>
    </location>
</feature>
<evidence type="ECO:0000256" key="2">
    <source>
        <dbReference type="SAM" id="SignalP"/>
    </source>
</evidence>
<keyword evidence="2" id="KW-0732">Signal</keyword>
<dbReference type="EMBL" id="JACHDO010000001">
    <property type="protein sequence ID" value="MBB5490098.1"/>
    <property type="molecule type" value="Genomic_DNA"/>
</dbReference>
<proteinExistence type="predicted"/>
<dbReference type="Proteomes" id="UP000579647">
    <property type="component" value="Unassembled WGS sequence"/>
</dbReference>
<name>A0A840WJ49_9ACTN</name>
<comment type="caution">
    <text evidence="3">The sequence shown here is derived from an EMBL/GenBank/DDBJ whole genome shotgun (WGS) entry which is preliminary data.</text>
</comment>
<dbReference type="PROSITE" id="PS51257">
    <property type="entry name" value="PROKAR_LIPOPROTEIN"/>
    <property type="match status" value="1"/>
</dbReference>
<evidence type="ECO:0008006" key="5">
    <source>
        <dbReference type="Google" id="ProtNLM"/>
    </source>
</evidence>
<organism evidence="3 4">
    <name type="scientific">Nocardiopsis metallicus</name>
    <dbReference type="NCBI Taxonomy" id="179819"/>
    <lineage>
        <taxon>Bacteria</taxon>
        <taxon>Bacillati</taxon>
        <taxon>Actinomycetota</taxon>
        <taxon>Actinomycetes</taxon>
        <taxon>Streptosporangiales</taxon>
        <taxon>Nocardiopsidaceae</taxon>
        <taxon>Nocardiopsis</taxon>
    </lineage>
</organism>